<feature type="domain" description="N-acetyltransferase" evidence="3">
    <location>
        <begin position="168"/>
        <end position="311"/>
    </location>
</feature>
<proteinExistence type="predicted"/>
<evidence type="ECO:0000259" key="3">
    <source>
        <dbReference type="PROSITE" id="PS51186"/>
    </source>
</evidence>
<dbReference type="Proteomes" id="UP000602284">
    <property type="component" value="Unassembled WGS sequence"/>
</dbReference>
<dbReference type="Pfam" id="PF00583">
    <property type="entry name" value="Acetyltransf_1"/>
    <property type="match status" value="1"/>
</dbReference>
<reference evidence="4 5" key="1">
    <citation type="submission" date="2021-01" db="EMBL/GenBank/DDBJ databases">
        <title>Tumebacillus sp. strain ITR2 16S ribosomal RNA gene Genome sequencing and assembly.</title>
        <authorList>
            <person name="Kang M."/>
        </authorList>
    </citation>
    <scope>NUCLEOTIDE SEQUENCE [LARGE SCALE GENOMIC DNA]</scope>
    <source>
        <strain evidence="4 5">ITR2</strain>
    </source>
</reference>
<dbReference type="InterPro" id="IPR000182">
    <property type="entry name" value="GNAT_dom"/>
</dbReference>
<keyword evidence="1" id="KW-0808">Transferase</keyword>
<organism evidence="4 5">
    <name type="scientific">Tumebacillus amylolyticus</name>
    <dbReference type="NCBI Taxonomy" id="2801339"/>
    <lineage>
        <taxon>Bacteria</taxon>
        <taxon>Bacillati</taxon>
        <taxon>Bacillota</taxon>
        <taxon>Bacilli</taxon>
        <taxon>Bacillales</taxon>
        <taxon>Alicyclobacillaceae</taxon>
        <taxon>Tumebacillus</taxon>
    </lineage>
</organism>
<accession>A0ABS1JFQ7</accession>
<dbReference type="CDD" id="cd04301">
    <property type="entry name" value="NAT_SF"/>
    <property type="match status" value="1"/>
</dbReference>
<protein>
    <submittedName>
        <fullName evidence="4">GNAT family N-acetyltransferase</fullName>
    </submittedName>
</protein>
<gene>
    <name evidence="4" type="ORF">JJB07_21120</name>
</gene>
<dbReference type="PROSITE" id="PS51186">
    <property type="entry name" value="GNAT"/>
    <property type="match status" value="1"/>
</dbReference>
<evidence type="ECO:0000256" key="2">
    <source>
        <dbReference type="ARBA" id="ARBA00023315"/>
    </source>
</evidence>
<dbReference type="RefSeq" id="WP_201638093.1">
    <property type="nucleotide sequence ID" value="NZ_JAEQNB010000008.1"/>
</dbReference>
<name>A0ABS1JFQ7_9BACL</name>
<keyword evidence="5" id="KW-1185">Reference proteome</keyword>
<dbReference type="SUPFAM" id="SSF55729">
    <property type="entry name" value="Acyl-CoA N-acyltransferases (Nat)"/>
    <property type="match status" value="2"/>
</dbReference>
<evidence type="ECO:0000313" key="5">
    <source>
        <dbReference type="Proteomes" id="UP000602284"/>
    </source>
</evidence>
<keyword evidence="2" id="KW-0012">Acyltransferase</keyword>
<sequence length="311" mass="35490">MTRHSTTTLAPGFTVRAPRTDEAAKALDVIVAYDVAEYGEPDYELEDVEQDWSKLDLNRNAWFVETADGQIAAYAMLDGNSATAFEHPNFRDLGLLEHLLDRMEARRLEVAAEQDVESAITIRYWTNGQNPREQELFAGRGYDVIRTFWRMQIEMQEAPPQPQLPEGITLRTYVPGEDDQRFIDMMNITFADHWDHEEITLESFLSPHRIYTQPDDWMVAEDETGRFVAGIKSRPSMGSAWITSVSVHPDLRGKGLGLAILHYIFGVYYRRGITRAWLAVDSENSTGATSLYERAGMRPVKVHNRFEKVLG</sequence>
<dbReference type="InterPro" id="IPR050832">
    <property type="entry name" value="Bact_Acetyltransf"/>
</dbReference>
<comment type="caution">
    <text evidence="4">The sequence shown here is derived from an EMBL/GenBank/DDBJ whole genome shotgun (WGS) entry which is preliminary data.</text>
</comment>
<evidence type="ECO:0000313" key="4">
    <source>
        <dbReference type="EMBL" id="MBL0389099.1"/>
    </source>
</evidence>
<dbReference type="EMBL" id="JAEQNB010000008">
    <property type="protein sequence ID" value="MBL0389099.1"/>
    <property type="molecule type" value="Genomic_DNA"/>
</dbReference>
<dbReference type="Gene3D" id="3.40.630.30">
    <property type="match status" value="1"/>
</dbReference>
<dbReference type="InterPro" id="IPR016181">
    <property type="entry name" value="Acyl_CoA_acyltransferase"/>
</dbReference>
<dbReference type="PANTHER" id="PTHR43877">
    <property type="entry name" value="AMINOALKYLPHOSPHONATE N-ACETYLTRANSFERASE-RELATED-RELATED"/>
    <property type="match status" value="1"/>
</dbReference>
<evidence type="ECO:0000256" key="1">
    <source>
        <dbReference type="ARBA" id="ARBA00022679"/>
    </source>
</evidence>